<feature type="compositionally biased region" description="Polar residues" evidence="1">
    <location>
        <begin position="17"/>
        <end position="33"/>
    </location>
</feature>
<feature type="region of interest" description="Disordered" evidence="1">
    <location>
        <begin position="1"/>
        <end position="35"/>
    </location>
</feature>
<dbReference type="Proteomes" id="UP000279259">
    <property type="component" value="Unassembled WGS sequence"/>
</dbReference>
<name>A0A427YE98_9TREE</name>
<evidence type="ECO:0000313" key="2">
    <source>
        <dbReference type="EMBL" id="RSH89284.1"/>
    </source>
</evidence>
<feature type="compositionally biased region" description="Polar residues" evidence="1">
    <location>
        <begin position="56"/>
        <end position="86"/>
    </location>
</feature>
<feature type="region of interest" description="Disordered" evidence="1">
    <location>
        <begin position="53"/>
        <end position="89"/>
    </location>
</feature>
<comment type="caution">
    <text evidence="2">The sequence shown here is derived from an EMBL/GenBank/DDBJ whole genome shotgun (WGS) entry which is preliminary data.</text>
</comment>
<dbReference type="EMBL" id="RSCD01000014">
    <property type="protein sequence ID" value="RSH89284.1"/>
    <property type="molecule type" value="Genomic_DNA"/>
</dbReference>
<sequence length="239" mass="26087">MSVPSHKPESVAEGISSGDQASTTLLEDSSPSTSRDDAWSRILARLSIPSLGLANSGRTTQATNTRLESTKQSAASTPGQSASSSTPEREVQWAQVLSRHAQHKDKWNDLRDWFINQDLSDADRLTAVSTLFGLCMTNLKLSELADIPIGGEYEHERLQLISAFVTCLNLPTEKLSLDGDLDGDRDSEGSPLVEILEPREVLEPFGGEWLDDWPSVRVERPQLISELSAEVSNDAIASL</sequence>
<reference evidence="2 3" key="1">
    <citation type="submission" date="2018-11" db="EMBL/GenBank/DDBJ databases">
        <title>Genome sequence of Saitozyma podzolica DSM 27192.</title>
        <authorList>
            <person name="Aliyu H."/>
            <person name="Gorte O."/>
            <person name="Ochsenreither K."/>
        </authorList>
    </citation>
    <scope>NUCLEOTIDE SEQUENCE [LARGE SCALE GENOMIC DNA]</scope>
    <source>
        <strain evidence="2 3">DSM 27192</strain>
    </source>
</reference>
<gene>
    <name evidence="2" type="ORF">EHS25_002396</name>
</gene>
<protein>
    <submittedName>
        <fullName evidence="2">Uncharacterized protein</fullName>
    </submittedName>
</protein>
<accession>A0A427YE98</accession>
<feature type="compositionally biased region" description="Basic and acidic residues" evidence="1">
    <location>
        <begin position="1"/>
        <end position="10"/>
    </location>
</feature>
<dbReference type="AlphaFoldDB" id="A0A427YE98"/>
<proteinExistence type="predicted"/>
<keyword evidence="3" id="KW-1185">Reference proteome</keyword>
<evidence type="ECO:0000256" key="1">
    <source>
        <dbReference type="SAM" id="MobiDB-lite"/>
    </source>
</evidence>
<organism evidence="2 3">
    <name type="scientific">Saitozyma podzolica</name>
    <dbReference type="NCBI Taxonomy" id="1890683"/>
    <lineage>
        <taxon>Eukaryota</taxon>
        <taxon>Fungi</taxon>
        <taxon>Dikarya</taxon>
        <taxon>Basidiomycota</taxon>
        <taxon>Agaricomycotina</taxon>
        <taxon>Tremellomycetes</taxon>
        <taxon>Tremellales</taxon>
        <taxon>Trimorphomycetaceae</taxon>
        <taxon>Saitozyma</taxon>
    </lineage>
</organism>
<evidence type="ECO:0000313" key="3">
    <source>
        <dbReference type="Proteomes" id="UP000279259"/>
    </source>
</evidence>
<dbReference type="OrthoDB" id="10377200at2759"/>